<dbReference type="InterPro" id="IPR006674">
    <property type="entry name" value="HD_domain"/>
</dbReference>
<dbReference type="SUPFAM" id="SSF109604">
    <property type="entry name" value="HD-domain/PDEase-like"/>
    <property type="match status" value="1"/>
</dbReference>
<dbReference type="EMBL" id="VJZE01000239">
    <property type="protein sequence ID" value="MPY43591.1"/>
    <property type="molecule type" value="Genomic_DNA"/>
</dbReference>
<dbReference type="RefSeq" id="WP_152788554.1">
    <property type="nucleotide sequence ID" value="NZ_BAABEQ010000070.1"/>
</dbReference>
<evidence type="ECO:0000259" key="1">
    <source>
        <dbReference type="Pfam" id="PF01966"/>
    </source>
</evidence>
<gene>
    <name evidence="2" type="ORF">FNH04_27900</name>
</gene>
<dbReference type="Proteomes" id="UP000326979">
    <property type="component" value="Unassembled WGS sequence"/>
</dbReference>
<accession>A0A5N8W7Z0</accession>
<sequence>MPTALDTPQGAAELAESLLPPLGNRWLHTQAVAARACEASAAVSEGDRDLLVAAAWLHDLGYAPELRETGFHPLDGARHLERLGAPTRLVRLVAHHSGAVYEAEQRGLSVELSVYEREDSEVLDALIYADMTTGPAGQSFDFDQRMDEILERYEPGSEVHNAITKARPYLGAAVERTRTRLGDQPT</sequence>
<protein>
    <submittedName>
        <fullName evidence="2">HD domain-containing protein</fullName>
    </submittedName>
</protein>
<proteinExistence type="predicted"/>
<dbReference type="AlphaFoldDB" id="A0A5N8W7Z0"/>
<evidence type="ECO:0000313" key="3">
    <source>
        <dbReference type="Proteomes" id="UP000326979"/>
    </source>
</evidence>
<comment type="caution">
    <text evidence="2">The sequence shown here is derived from an EMBL/GenBank/DDBJ whole genome shotgun (WGS) entry which is preliminary data.</text>
</comment>
<organism evidence="2 3">
    <name type="scientific">Streptomyces phyllanthi</name>
    <dbReference type="NCBI Taxonomy" id="1803180"/>
    <lineage>
        <taxon>Bacteria</taxon>
        <taxon>Bacillati</taxon>
        <taxon>Actinomycetota</taxon>
        <taxon>Actinomycetes</taxon>
        <taxon>Kitasatosporales</taxon>
        <taxon>Streptomycetaceae</taxon>
        <taxon>Streptomyces</taxon>
    </lineage>
</organism>
<keyword evidence="3" id="KW-1185">Reference proteome</keyword>
<name>A0A5N8W7Z0_9ACTN</name>
<reference evidence="2 3" key="1">
    <citation type="submission" date="2019-07" db="EMBL/GenBank/DDBJ databases">
        <title>New species of Amycolatopsis and Streptomyces.</title>
        <authorList>
            <person name="Duangmal K."/>
            <person name="Teo W.F.A."/>
            <person name="Lipun K."/>
        </authorList>
    </citation>
    <scope>NUCLEOTIDE SEQUENCE [LARGE SCALE GENOMIC DNA]</scope>
    <source>
        <strain evidence="2 3">TISTR 2346</strain>
    </source>
</reference>
<feature type="domain" description="HD" evidence="1">
    <location>
        <begin position="27"/>
        <end position="103"/>
    </location>
</feature>
<dbReference type="Gene3D" id="1.10.3210.10">
    <property type="entry name" value="Hypothetical protein af1432"/>
    <property type="match status" value="1"/>
</dbReference>
<dbReference type="Pfam" id="PF01966">
    <property type="entry name" value="HD"/>
    <property type="match status" value="1"/>
</dbReference>
<dbReference type="OrthoDB" id="2989229at2"/>
<evidence type="ECO:0000313" key="2">
    <source>
        <dbReference type="EMBL" id="MPY43591.1"/>
    </source>
</evidence>
<dbReference type="InterPro" id="IPR006675">
    <property type="entry name" value="HDIG_dom"/>
</dbReference>
<dbReference type="NCBIfam" id="TIGR00277">
    <property type="entry name" value="HDIG"/>
    <property type="match status" value="1"/>
</dbReference>